<name>A0A9N7YK21_PLEPL</name>
<accession>A0A9N7YK21</accession>
<feature type="region of interest" description="Disordered" evidence="1">
    <location>
        <begin position="31"/>
        <end position="122"/>
    </location>
</feature>
<dbReference type="EMBL" id="CADEAL010001059">
    <property type="protein sequence ID" value="CAB1428493.1"/>
    <property type="molecule type" value="Genomic_DNA"/>
</dbReference>
<dbReference type="AlphaFoldDB" id="A0A9N7YK21"/>
<feature type="compositionally biased region" description="Basic and acidic residues" evidence="1">
    <location>
        <begin position="31"/>
        <end position="66"/>
    </location>
</feature>
<keyword evidence="3" id="KW-1185">Reference proteome</keyword>
<protein>
    <submittedName>
        <fullName evidence="2">Uncharacterized protein</fullName>
    </submittedName>
</protein>
<sequence length="122" mass="13462">MGHRDADRRSGSNRESLDTIRTARLLALLEAEQRGVPHRGDRGEERNESAERSPKLRGDQLVERRGHTSLGTGVQKTCKSQAWTDAKTKKGGGERRDRGGRGTATTAEGTPKVTRNNTRRGE</sequence>
<dbReference type="Proteomes" id="UP001153269">
    <property type="component" value="Unassembled WGS sequence"/>
</dbReference>
<feature type="compositionally biased region" description="Basic and acidic residues" evidence="1">
    <location>
        <begin position="86"/>
        <end position="100"/>
    </location>
</feature>
<reference evidence="2" key="1">
    <citation type="submission" date="2020-03" db="EMBL/GenBank/DDBJ databases">
        <authorList>
            <person name="Weist P."/>
        </authorList>
    </citation>
    <scope>NUCLEOTIDE SEQUENCE</scope>
</reference>
<proteinExistence type="predicted"/>
<organism evidence="2 3">
    <name type="scientific">Pleuronectes platessa</name>
    <name type="common">European plaice</name>
    <dbReference type="NCBI Taxonomy" id="8262"/>
    <lineage>
        <taxon>Eukaryota</taxon>
        <taxon>Metazoa</taxon>
        <taxon>Chordata</taxon>
        <taxon>Craniata</taxon>
        <taxon>Vertebrata</taxon>
        <taxon>Euteleostomi</taxon>
        <taxon>Actinopterygii</taxon>
        <taxon>Neopterygii</taxon>
        <taxon>Teleostei</taxon>
        <taxon>Neoteleostei</taxon>
        <taxon>Acanthomorphata</taxon>
        <taxon>Carangaria</taxon>
        <taxon>Pleuronectiformes</taxon>
        <taxon>Pleuronectoidei</taxon>
        <taxon>Pleuronectidae</taxon>
        <taxon>Pleuronectes</taxon>
    </lineage>
</organism>
<comment type="caution">
    <text evidence="2">The sequence shown here is derived from an EMBL/GenBank/DDBJ whole genome shotgun (WGS) entry which is preliminary data.</text>
</comment>
<gene>
    <name evidence="2" type="ORF">PLEPLA_LOCUS16466</name>
</gene>
<feature type="compositionally biased region" description="Polar residues" evidence="1">
    <location>
        <begin position="69"/>
        <end position="83"/>
    </location>
</feature>
<evidence type="ECO:0000313" key="2">
    <source>
        <dbReference type="EMBL" id="CAB1428493.1"/>
    </source>
</evidence>
<evidence type="ECO:0000256" key="1">
    <source>
        <dbReference type="SAM" id="MobiDB-lite"/>
    </source>
</evidence>
<evidence type="ECO:0000313" key="3">
    <source>
        <dbReference type="Proteomes" id="UP001153269"/>
    </source>
</evidence>